<feature type="transmembrane region" description="Helical" evidence="2">
    <location>
        <begin position="141"/>
        <end position="163"/>
    </location>
</feature>
<keyword evidence="2" id="KW-0812">Transmembrane</keyword>
<proteinExistence type="predicted"/>
<comment type="caution">
    <text evidence="3">The sequence shown here is derived from an EMBL/GenBank/DDBJ whole genome shotgun (WGS) entry which is preliminary data.</text>
</comment>
<evidence type="ECO:0000256" key="2">
    <source>
        <dbReference type="SAM" id="Phobius"/>
    </source>
</evidence>
<keyword evidence="4" id="KW-1185">Reference proteome</keyword>
<evidence type="ECO:0008006" key="5">
    <source>
        <dbReference type="Google" id="ProtNLM"/>
    </source>
</evidence>
<dbReference type="AlphaFoldDB" id="A0AAD6UR22"/>
<feature type="region of interest" description="Disordered" evidence="1">
    <location>
        <begin position="169"/>
        <end position="290"/>
    </location>
</feature>
<reference evidence="3" key="1">
    <citation type="submission" date="2023-03" db="EMBL/GenBank/DDBJ databases">
        <title>Massive genome expansion in bonnet fungi (Mycena s.s.) driven by repeated elements and novel gene families across ecological guilds.</title>
        <authorList>
            <consortium name="Lawrence Berkeley National Laboratory"/>
            <person name="Harder C.B."/>
            <person name="Miyauchi S."/>
            <person name="Viragh M."/>
            <person name="Kuo A."/>
            <person name="Thoen E."/>
            <person name="Andreopoulos B."/>
            <person name="Lu D."/>
            <person name="Skrede I."/>
            <person name="Drula E."/>
            <person name="Henrissat B."/>
            <person name="Morin E."/>
            <person name="Kohler A."/>
            <person name="Barry K."/>
            <person name="LaButti K."/>
            <person name="Morin E."/>
            <person name="Salamov A."/>
            <person name="Lipzen A."/>
            <person name="Mereny Z."/>
            <person name="Hegedus B."/>
            <person name="Baldrian P."/>
            <person name="Stursova M."/>
            <person name="Weitz H."/>
            <person name="Taylor A."/>
            <person name="Grigoriev I.V."/>
            <person name="Nagy L.G."/>
            <person name="Martin F."/>
            <person name="Kauserud H."/>
        </authorList>
    </citation>
    <scope>NUCLEOTIDE SEQUENCE</scope>
    <source>
        <strain evidence="3">9144</strain>
    </source>
</reference>
<evidence type="ECO:0000313" key="3">
    <source>
        <dbReference type="EMBL" id="KAJ7190428.1"/>
    </source>
</evidence>
<organism evidence="3 4">
    <name type="scientific">Mycena pura</name>
    <dbReference type="NCBI Taxonomy" id="153505"/>
    <lineage>
        <taxon>Eukaryota</taxon>
        <taxon>Fungi</taxon>
        <taxon>Dikarya</taxon>
        <taxon>Basidiomycota</taxon>
        <taxon>Agaricomycotina</taxon>
        <taxon>Agaricomycetes</taxon>
        <taxon>Agaricomycetidae</taxon>
        <taxon>Agaricales</taxon>
        <taxon>Marasmiineae</taxon>
        <taxon>Mycenaceae</taxon>
        <taxon>Mycena</taxon>
    </lineage>
</organism>
<keyword evidence="2" id="KW-0472">Membrane</keyword>
<evidence type="ECO:0000313" key="4">
    <source>
        <dbReference type="Proteomes" id="UP001219525"/>
    </source>
</evidence>
<feature type="compositionally biased region" description="Polar residues" evidence="1">
    <location>
        <begin position="169"/>
        <end position="178"/>
    </location>
</feature>
<accession>A0AAD6UR22</accession>
<name>A0AAD6UR22_9AGAR</name>
<protein>
    <recommendedName>
        <fullName evidence="5">Mid2 domain-containing protein</fullName>
    </recommendedName>
</protein>
<feature type="region of interest" description="Disordered" evidence="1">
    <location>
        <begin position="90"/>
        <end position="131"/>
    </location>
</feature>
<dbReference type="Proteomes" id="UP001219525">
    <property type="component" value="Unassembled WGS sequence"/>
</dbReference>
<dbReference type="EMBL" id="JARJCW010000150">
    <property type="protein sequence ID" value="KAJ7190428.1"/>
    <property type="molecule type" value="Genomic_DNA"/>
</dbReference>
<gene>
    <name evidence="3" type="ORF">GGX14DRAFT_605854</name>
</gene>
<evidence type="ECO:0000256" key="1">
    <source>
        <dbReference type="SAM" id="MobiDB-lite"/>
    </source>
</evidence>
<keyword evidence="2" id="KW-1133">Transmembrane helix</keyword>
<sequence length="311" mass="31718">MVPGSAVYIYGIDVDNPANISFAMNDPFKTSFHYYGGEGYVYNSLFFSANNLDSNVQHTVTWILETSSTGGGGAGLFDYAVVTLDQAADSSSSSPASSTGSVGSSLGPSPSPSSSSVSATSAGSSGGPVVATTTHKSKTGAIVGAVVGVVGGLAIVGALILFWRRRKSTTSGNDTTSYPPAARSTDPTRPTMGPSMSGAMLVEPYPAPPASSTGATGYSIEPHQPPASASGPRSPMSSPSQRTEDPFTMATVSSAPVSTSPTRISPTSSEAVVLARDGQQQPPHAERPLDVEARLKLLEEFAASSQPPAYS</sequence>
<feature type="compositionally biased region" description="Low complexity" evidence="1">
    <location>
        <begin position="248"/>
        <end position="269"/>
    </location>
</feature>